<organism evidence="7 8">
    <name type="scientific">Rhizobium rhizophilum</name>
    <dbReference type="NCBI Taxonomy" id="1850373"/>
    <lineage>
        <taxon>Bacteria</taxon>
        <taxon>Pseudomonadati</taxon>
        <taxon>Pseudomonadota</taxon>
        <taxon>Alphaproteobacteria</taxon>
        <taxon>Hyphomicrobiales</taxon>
        <taxon>Rhizobiaceae</taxon>
        <taxon>Rhizobium/Agrobacterium group</taxon>
        <taxon>Rhizobium</taxon>
    </lineage>
</organism>
<dbReference type="PANTHER" id="PTHR30466">
    <property type="entry name" value="FLAVIN REDUCTASE"/>
    <property type="match status" value="1"/>
</dbReference>
<dbReference type="HAMAP" id="MF_00833">
    <property type="entry name" value="RutF"/>
    <property type="match status" value="1"/>
</dbReference>
<evidence type="ECO:0000256" key="2">
    <source>
        <dbReference type="ARBA" id="ARBA00022643"/>
    </source>
</evidence>
<evidence type="ECO:0000256" key="5">
    <source>
        <dbReference type="HAMAP-Rule" id="MF_00833"/>
    </source>
</evidence>
<evidence type="ECO:0000313" key="8">
    <source>
        <dbReference type="Proteomes" id="UP000309667"/>
    </source>
</evidence>
<accession>A0ABY2QN60</accession>
<keyword evidence="8" id="KW-1185">Reference proteome</keyword>
<gene>
    <name evidence="5" type="primary">rutF</name>
    <name evidence="7" type="ORF">E9677_24245</name>
</gene>
<dbReference type="InterPro" id="IPR050268">
    <property type="entry name" value="NADH-dep_flavin_reductase"/>
</dbReference>
<evidence type="ECO:0000256" key="4">
    <source>
        <dbReference type="ARBA" id="ARBA00023027"/>
    </source>
</evidence>
<dbReference type="Proteomes" id="UP000309667">
    <property type="component" value="Unassembled WGS sequence"/>
</dbReference>
<comment type="caution">
    <text evidence="7">The sequence shown here is derived from an EMBL/GenBank/DDBJ whole genome shotgun (WGS) entry which is preliminary data.</text>
</comment>
<protein>
    <recommendedName>
        <fullName evidence="5">FMN reductase (NADH) RutF</fullName>
        <ecNumber evidence="5">1.5.1.42</ecNumber>
    </recommendedName>
    <alternativeName>
        <fullName evidence="5">FMN reductase</fullName>
    </alternativeName>
    <alternativeName>
        <fullName evidence="5">NADH-flavin reductase RutF</fullName>
    </alternativeName>
    <alternativeName>
        <fullName evidence="5">NADH:flavin oxidoreductase</fullName>
    </alternativeName>
</protein>
<dbReference type="Pfam" id="PF01613">
    <property type="entry name" value="Flavin_Reduct"/>
    <property type="match status" value="1"/>
</dbReference>
<proteinExistence type="inferred from homology"/>
<dbReference type="EC" id="1.5.1.42" evidence="5"/>
<dbReference type="PANTHER" id="PTHR30466:SF1">
    <property type="entry name" value="FMN REDUCTASE (NADH) RUTF"/>
    <property type="match status" value="1"/>
</dbReference>
<dbReference type="EMBL" id="STGT01000009">
    <property type="protein sequence ID" value="THV09972.1"/>
    <property type="molecule type" value="Genomic_DNA"/>
</dbReference>
<reference evidence="7 8" key="1">
    <citation type="submission" date="2019-04" db="EMBL/GenBank/DDBJ databases">
        <title>Genome sequence of strain 7209-2.</title>
        <authorList>
            <person name="Gao J."/>
            <person name="Sun J."/>
        </authorList>
    </citation>
    <scope>NUCLEOTIDE SEQUENCE [LARGE SCALE GENOMIC DNA]</scope>
    <source>
        <strain evidence="7 8">7209-2</strain>
    </source>
</reference>
<dbReference type="InterPro" id="IPR002563">
    <property type="entry name" value="Flavin_Rdtase-like_dom"/>
</dbReference>
<dbReference type="InterPro" id="IPR012349">
    <property type="entry name" value="Split_barrel_FMN-bd"/>
</dbReference>
<dbReference type="RefSeq" id="WP_136560642.1">
    <property type="nucleotide sequence ID" value="NZ_STGT01000009.1"/>
</dbReference>
<comment type="function">
    <text evidence="5">Catalyzes the reduction of FMN to FMNH2 which is used to reduce pyrimidine by RutA via the Rut pathway.</text>
</comment>
<evidence type="ECO:0000256" key="1">
    <source>
        <dbReference type="ARBA" id="ARBA00022630"/>
    </source>
</evidence>
<feature type="domain" description="Flavin reductase like" evidence="6">
    <location>
        <begin position="26"/>
        <end position="171"/>
    </location>
</feature>
<keyword evidence="2 5" id="KW-0288">FMN</keyword>
<dbReference type="InterPro" id="IPR019917">
    <property type="entry name" value="RutF"/>
</dbReference>
<evidence type="ECO:0000313" key="7">
    <source>
        <dbReference type="EMBL" id="THV09972.1"/>
    </source>
</evidence>
<comment type="similarity">
    <text evidence="5">Belongs to the non-flavoprotein flavin reductase family. RutF subfamily.</text>
</comment>
<keyword evidence="3 5" id="KW-0560">Oxidoreductase</keyword>
<keyword evidence="4 5" id="KW-0520">NAD</keyword>
<dbReference type="SMART" id="SM00903">
    <property type="entry name" value="Flavin_Reduct"/>
    <property type="match status" value="1"/>
</dbReference>
<keyword evidence="1 5" id="KW-0285">Flavoprotein</keyword>
<comment type="catalytic activity">
    <reaction evidence="5">
        <text>FMNH2 + NAD(+) = FMN + NADH + 2 H(+)</text>
        <dbReference type="Rhea" id="RHEA:21620"/>
        <dbReference type="ChEBI" id="CHEBI:15378"/>
        <dbReference type="ChEBI" id="CHEBI:57540"/>
        <dbReference type="ChEBI" id="CHEBI:57618"/>
        <dbReference type="ChEBI" id="CHEBI:57945"/>
        <dbReference type="ChEBI" id="CHEBI:58210"/>
        <dbReference type="EC" id="1.5.1.42"/>
    </reaction>
</comment>
<sequence length="174" mass="18275">MNSIPSFAEPLDVISPITREAFRDAMAKMVAAVNIITTDGPAGRAGFAATAVCSVTDSPATLLICLNRSASVFDAVTQNGIVCVNVLSSSHEALSGVFGGKTPVDERFAAAEWRSGITGAPVLSDALVSFDCRISEQCDIGTHRVLYCTVEGIHGGNDAEALVYYRRAYGRIAS</sequence>
<dbReference type="SUPFAM" id="SSF50475">
    <property type="entry name" value="FMN-binding split barrel"/>
    <property type="match status" value="1"/>
</dbReference>
<dbReference type="Gene3D" id="2.30.110.10">
    <property type="entry name" value="Electron Transport, Fmn-binding Protein, Chain A"/>
    <property type="match status" value="1"/>
</dbReference>
<evidence type="ECO:0000256" key="3">
    <source>
        <dbReference type="ARBA" id="ARBA00023002"/>
    </source>
</evidence>
<name>A0ABY2QN60_9HYPH</name>
<evidence type="ECO:0000259" key="6">
    <source>
        <dbReference type="SMART" id="SM00903"/>
    </source>
</evidence>